<evidence type="ECO:0000313" key="3">
    <source>
        <dbReference type="EMBL" id="KAF3129566.1"/>
    </source>
</evidence>
<accession>A0A7C8NSE7</accession>
<feature type="compositionally biased region" description="Low complexity" evidence="1">
    <location>
        <begin position="63"/>
        <end position="72"/>
    </location>
</feature>
<protein>
    <submittedName>
        <fullName evidence="3">Uncharacterized protein</fullName>
    </submittedName>
</protein>
<evidence type="ECO:0000313" key="5">
    <source>
        <dbReference type="Proteomes" id="UP000480548"/>
    </source>
</evidence>
<evidence type="ECO:0000313" key="4">
    <source>
        <dbReference type="Proteomes" id="UP000475325"/>
    </source>
</evidence>
<reference evidence="4 5" key="1">
    <citation type="submission" date="2019-06" db="EMBL/GenBank/DDBJ databases">
        <authorList>
            <person name="Palmer J.M."/>
        </authorList>
    </citation>
    <scope>NUCLEOTIDE SEQUENCE [LARGE SCALE GENOMIC DNA]</scope>
    <source>
        <strain evidence="2 4">TWF102</strain>
        <strain evidence="3 5">TWF703</strain>
    </source>
</reference>
<dbReference type="Proteomes" id="UP000475325">
    <property type="component" value="Unassembled WGS sequence"/>
</dbReference>
<feature type="region of interest" description="Disordered" evidence="1">
    <location>
        <begin position="63"/>
        <end position="84"/>
    </location>
</feature>
<dbReference type="EMBL" id="WIQZ01000061">
    <property type="protein sequence ID" value="KAF3129566.1"/>
    <property type="molecule type" value="Genomic_DNA"/>
</dbReference>
<organism evidence="3 5">
    <name type="scientific">Orbilia oligospora</name>
    <name type="common">Nematode-trapping fungus</name>
    <name type="synonym">Arthrobotrys oligospora</name>
    <dbReference type="NCBI Taxonomy" id="2813651"/>
    <lineage>
        <taxon>Eukaryota</taxon>
        <taxon>Fungi</taxon>
        <taxon>Dikarya</taxon>
        <taxon>Ascomycota</taxon>
        <taxon>Pezizomycotina</taxon>
        <taxon>Orbiliomycetes</taxon>
        <taxon>Orbiliales</taxon>
        <taxon>Orbiliaceae</taxon>
        <taxon>Orbilia</taxon>
    </lineage>
</organism>
<sequence>MDEIRDPQKPEAKEFEKLENPIQISKWLLGKLAYSFEYGDELRKTQNDFKLIKALKTQELVTTVGTSTTETQNAESRGINRKID</sequence>
<dbReference type="EMBL" id="WIQW01000192">
    <property type="protein sequence ID" value="KAF3077982.1"/>
    <property type="molecule type" value="Genomic_DNA"/>
</dbReference>
<evidence type="ECO:0000313" key="2">
    <source>
        <dbReference type="EMBL" id="KAF3077982.1"/>
    </source>
</evidence>
<gene>
    <name evidence="2" type="ORF">TWF102_004022</name>
    <name evidence="3" type="ORF">TWF703_008853</name>
</gene>
<name>A0A7C8NSE7_ORBOL</name>
<comment type="caution">
    <text evidence="3">The sequence shown here is derived from an EMBL/GenBank/DDBJ whole genome shotgun (WGS) entry which is preliminary data.</text>
</comment>
<proteinExistence type="predicted"/>
<dbReference type="Proteomes" id="UP000480548">
    <property type="component" value="Unassembled WGS sequence"/>
</dbReference>
<evidence type="ECO:0000256" key="1">
    <source>
        <dbReference type="SAM" id="MobiDB-lite"/>
    </source>
</evidence>
<dbReference type="AlphaFoldDB" id="A0A7C8NSE7"/>